<name>A0AA41G0G9_9EURY</name>
<dbReference type="InterPro" id="IPR055979">
    <property type="entry name" value="DUF7557"/>
</dbReference>
<organism evidence="1 2">
    <name type="scientific">Haloarcula salina</name>
    <dbReference type="NCBI Taxonomy" id="1429914"/>
    <lineage>
        <taxon>Archaea</taxon>
        <taxon>Methanobacteriati</taxon>
        <taxon>Methanobacteriota</taxon>
        <taxon>Stenosarchaea group</taxon>
        <taxon>Halobacteria</taxon>
        <taxon>Halobacteriales</taxon>
        <taxon>Haloarculaceae</taxon>
        <taxon>Haloarcula</taxon>
    </lineage>
</organism>
<keyword evidence="2" id="KW-1185">Reference proteome</keyword>
<dbReference type="RefSeq" id="WP_174243005.1">
    <property type="nucleotide sequence ID" value="NZ_JAHQXE010000001.1"/>
</dbReference>
<dbReference type="Proteomes" id="UP001166304">
    <property type="component" value="Unassembled WGS sequence"/>
</dbReference>
<protein>
    <submittedName>
        <fullName evidence="1">Uncharacterized protein</fullName>
    </submittedName>
</protein>
<dbReference type="EMBL" id="JAHQXE010000001">
    <property type="protein sequence ID" value="MBV0901259.1"/>
    <property type="molecule type" value="Genomic_DNA"/>
</dbReference>
<comment type="caution">
    <text evidence="1">The sequence shown here is derived from an EMBL/GenBank/DDBJ whole genome shotgun (WGS) entry which is preliminary data.</text>
</comment>
<proteinExistence type="predicted"/>
<sequence length="49" mass="5782">MSSIELDDETIERLDELRVEDESYDEIVTELINIYEAEELTLFHGGDEY</sequence>
<dbReference type="Pfam" id="PF24434">
    <property type="entry name" value="DUF7557"/>
    <property type="match status" value="1"/>
</dbReference>
<gene>
    <name evidence="1" type="ORF">KTS37_05605</name>
</gene>
<evidence type="ECO:0000313" key="1">
    <source>
        <dbReference type="EMBL" id="MBV0901259.1"/>
    </source>
</evidence>
<dbReference type="AlphaFoldDB" id="A0AA41G0G9"/>
<accession>A0AA41G0G9</accession>
<evidence type="ECO:0000313" key="2">
    <source>
        <dbReference type="Proteomes" id="UP001166304"/>
    </source>
</evidence>
<reference evidence="1" key="1">
    <citation type="submission" date="2021-06" db="EMBL/GenBank/DDBJ databases">
        <title>New haloarchaea isolates fom saline soil.</title>
        <authorList>
            <person name="Duran-Viseras A."/>
            <person name="Sanchez-Porro C.S."/>
            <person name="Ventosa A."/>
        </authorList>
    </citation>
    <scope>NUCLEOTIDE SEQUENCE</scope>
    <source>
        <strain evidence="1">JCM 18369</strain>
    </source>
</reference>